<dbReference type="Proteomes" id="UP000886653">
    <property type="component" value="Unassembled WGS sequence"/>
</dbReference>
<accession>A0A9P6NZS1</accession>
<protein>
    <recommendedName>
        <fullName evidence="2">Autophagy-related protein 14</fullName>
    </recommendedName>
</protein>
<dbReference type="Pfam" id="PF10186">
    <property type="entry name" value="ATG14"/>
    <property type="match status" value="1"/>
</dbReference>
<evidence type="ECO:0000256" key="3">
    <source>
        <dbReference type="ARBA" id="ARBA00023054"/>
    </source>
</evidence>
<dbReference type="AlphaFoldDB" id="A0A9P6NZS1"/>
<feature type="region of interest" description="Disordered" evidence="4">
    <location>
        <begin position="115"/>
        <end position="135"/>
    </location>
</feature>
<evidence type="ECO:0000256" key="4">
    <source>
        <dbReference type="SAM" id="MobiDB-lite"/>
    </source>
</evidence>
<comment type="caution">
    <text evidence="5">The sequence shown here is derived from an EMBL/GenBank/DDBJ whole genome shotgun (WGS) entry which is preliminary data.</text>
</comment>
<comment type="similarity">
    <text evidence="1">Belongs to the ATG14 family.</text>
</comment>
<evidence type="ECO:0000256" key="1">
    <source>
        <dbReference type="ARBA" id="ARBA00009574"/>
    </source>
</evidence>
<evidence type="ECO:0000256" key="2">
    <source>
        <dbReference type="ARBA" id="ARBA00013807"/>
    </source>
</evidence>
<evidence type="ECO:0000313" key="5">
    <source>
        <dbReference type="EMBL" id="KAG0152476.1"/>
    </source>
</evidence>
<dbReference type="EMBL" id="MU167208">
    <property type="protein sequence ID" value="KAG0152476.1"/>
    <property type="molecule type" value="Genomic_DNA"/>
</dbReference>
<sequence length="238" mass="27445">MECDVCEQPGRRKFYCEVCLKERLLIHRSALKRLGENHEATVKKALSVLEAPGGVQERRIAKARRAKLLVDCQELDQKNQQLVGKVQRSQTLIEKKRIELTIRRNRLQEARQRLEYQRTSPQASSSHRNINPGSPLSSLSLTHLVNLRHQAVVAEQHWGEVLKNLTVVRRNLISQLVSIYPITYHKTESQEPTRISELEEPHYRKNLSESTSAIVRTEWKITGLCLPTPAEVKCTFQQ</sequence>
<dbReference type="InterPro" id="IPR018791">
    <property type="entry name" value="UV_resistance/autophagy_Atg14"/>
</dbReference>
<organism evidence="5 6">
    <name type="scientific">Cronartium quercuum f. sp. fusiforme G11</name>
    <dbReference type="NCBI Taxonomy" id="708437"/>
    <lineage>
        <taxon>Eukaryota</taxon>
        <taxon>Fungi</taxon>
        <taxon>Dikarya</taxon>
        <taxon>Basidiomycota</taxon>
        <taxon>Pucciniomycotina</taxon>
        <taxon>Pucciniomycetes</taxon>
        <taxon>Pucciniales</taxon>
        <taxon>Coleosporiaceae</taxon>
        <taxon>Cronartium</taxon>
    </lineage>
</organism>
<keyword evidence="3" id="KW-0175">Coiled coil</keyword>
<reference evidence="5" key="1">
    <citation type="submission" date="2013-11" db="EMBL/GenBank/DDBJ databases">
        <title>Genome sequence of the fusiform rust pathogen reveals effectors for host alternation and coevolution with pine.</title>
        <authorList>
            <consortium name="DOE Joint Genome Institute"/>
            <person name="Smith K."/>
            <person name="Pendleton A."/>
            <person name="Kubisiak T."/>
            <person name="Anderson C."/>
            <person name="Salamov A."/>
            <person name="Aerts A."/>
            <person name="Riley R."/>
            <person name="Clum A."/>
            <person name="Lindquist E."/>
            <person name="Ence D."/>
            <person name="Campbell M."/>
            <person name="Kronenberg Z."/>
            <person name="Feau N."/>
            <person name="Dhillon B."/>
            <person name="Hamelin R."/>
            <person name="Burleigh J."/>
            <person name="Smith J."/>
            <person name="Yandell M."/>
            <person name="Nelson C."/>
            <person name="Grigoriev I."/>
            <person name="Davis J."/>
        </authorList>
    </citation>
    <scope>NUCLEOTIDE SEQUENCE</scope>
    <source>
        <strain evidence="5">G11</strain>
    </source>
</reference>
<name>A0A9P6NZS1_9BASI</name>
<dbReference type="GO" id="GO:0005737">
    <property type="term" value="C:cytoplasm"/>
    <property type="evidence" value="ECO:0007669"/>
    <property type="project" value="UniProtKB-ARBA"/>
</dbReference>
<gene>
    <name evidence="5" type="ORF">CROQUDRAFT_35482</name>
</gene>
<feature type="compositionally biased region" description="Polar residues" evidence="4">
    <location>
        <begin position="117"/>
        <end position="135"/>
    </location>
</feature>
<dbReference type="GO" id="GO:0032991">
    <property type="term" value="C:protein-containing complex"/>
    <property type="evidence" value="ECO:0007669"/>
    <property type="project" value="UniProtKB-ARBA"/>
</dbReference>
<keyword evidence="6" id="KW-1185">Reference proteome</keyword>
<evidence type="ECO:0000313" key="6">
    <source>
        <dbReference type="Proteomes" id="UP000886653"/>
    </source>
</evidence>
<proteinExistence type="inferred from homology"/>
<dbReference type="OrthoDB" id="16772at2759"/>